<gene>
    <name evidence="2" type="ORF">F0U60_49405</name>
</gene>
<dbReference type="Proteomes" id="UP001611383">
    <property type="component" value="Chromosome"/>
</dbReference>
<evidence type="ECO:0000256" key="1">
    <source>
        <dbReference type="SAM" id="SignalP"/>
    </source>
</evidence>
<dbReference type="EMBL" id="CP043494">
    <property type="protein sequence ID" value="WNG51267.1"/>
    <property type="molecule type" value="Genomic_DNA"/>
</dbReference>
<feature type="signal peptide" evidence="1">
    <location>
        <begin position="1"/>
        <end position="19"/>
    </location>
</feature>
<sequence length="223" mass="22762">MRSLLFALLAFSVAEPAHAQQEGTTPLPTTPARALPGSELHVDLGALSGGYTHAGGATMEPFAAQAASGHVLLEGLTLDGGVLSLVPLQRGGAGASLTLTARVGYTGERWSLIGGPVLGIAYSARPVLQVLPSIKALYRVGPVDLHAGLLDLHGLVPAHLGASWKGLGLAYVLPLGARAWASLPLSTTLSLRVEGFAFRLASAQSAMLTVGLTARPSSPGTRP</sequence>
<dbReference type="RefSeq" id="WP_395811336.1">
    <property type="nucleotide sequence ID" value="NZ_CP043494.1"/>
</dbReference>
<name>A0ABY9X796_9BACT</name>
<evidence type="ECO:0000313" key="2">
    <source>
        <dbReference type="EMBL" id="WNG51267.1"/>
    </source>
</evidence>
<evidence type="ECO:0000313" key="3">
    <source>
        <dbReference type="Proteomes" id="UP001611383"/>
    </source>
</evidence>
<accession>A0ABY9X796</accession>
<protein>
    <submittedName>
        <fullName evidence="2">Uncharacterized protein</fullName>
    </submittedName>
</protein>
<reference evidence="2 3" key="1">
    <citation type="submission" date="2019-08" db="EMBL/GenBank/DDBJ databases">
        <title>Archangium and Cystobacter genomes.</title>
        <authorList>
            <person name="Chen I.-C.K."/>
            <person name="Wielgoss S."/>
        </authorList>
    </citation>
    <scope>NUCLEOTIDE SEQUENCE [LARGE SCALE GENOMIC DNA]</scope>
    <source>
        <strain evidence="2 3">Cbm 6</strain>
    </source>
</reference>
<feature type="chain" id="PRO_5046251999" evidence="1">
    <location>
        <begin position="20"/>
        <end position="223"/>
    </location>
</feature>
<keyword evidence="3" id="KW-1185">Reference proteome</keyword>
<organism evidence="2 3">
    <name type="scientific">Archangium minus</name>
    <dbReference type="NCBI Taxonomy" id="83450"/>
    <lineage>
        <taxon>Bacteria</taxon>
        <taxon>Pseudomonadati</taxon>
        <taxon>Myxococcota</taxon>
        <taxon>Myxococcia</taxon>
        <taxon>Myxococcales</taxon>
        <taxon>Cystobacterineae</taxon>
        <taxon>Archangiaceae</taxon>
        <taxon>Archangium</taxon>
    </lineage>
</organism>
<keyword evidence="1" id="KW-0732">Signal</keyword>
<proteinExistence type="predicted"/>